<dbReference type="InterPro" id="IPR032639">
    <property type="entry name" value="Tex_YqgF"/>
</dbReference>
<dbReference type="InterPro" id="IPR050437">
    <property type="entry name" value="Ribos_protein_bS1-like"/>
</dbReference>
<dbReference type="PANTHER" id="PTHR10724">
    <property type="entry name" value="30S RIBOSOMAL PROTEIN S1"/>
    <property type="match status" value="1"/>
</dbReference>
<dbReference type="PANTHER" id="PTHR10724:SF10">
    <property type="entry name" value="S1 RNA-BINDING DOMAIN-CONTAINING PROTEIN 1"/>
    <property type="match status" value="1"/>
</dbReference>
<reference evidence="3" key="1">
    <citation type="submission" date="2025-08" db="UniProtKB">
        <authorList>
            <consortium name="Ensembl"/>
        </authorList>
    </citation>
    <scope>IDENTIFICATION</scope>
</reference>
<dbReference type="Pfam" id="PF16921">
    <property type="entry name" value="Tex_YqgF"/>
    <property type="match status" value="1"/>
</dbReference>
<feature type="domain" description="YqgF/RNase H-like" evidence="2">
    <location>
        <begin position="493"/>
        <end position="579"/>
    </location>
</feature>
<dbReference type="SMART" id="SM00732">
    <property type="entry name" value="YqgFc"/>
    <property type="match status" value="1"/>
</dbReference>
<dbReference type="InterPro" id="IPR055179">
    <property type="entry name" value="Tex-like_central_region"/>
</dbReference>
<dbReference type="Pfam" id="PF09371">
    <property type="entry name" value="Tex_N"/>
    <property type="match status" value="1"/>
</dbReference>
<evidence type="ECO:0000259" key="2">
    <source>
        <dbReference type="SMART" id="SM00732"/>
    </source>
</evidence>
<dbReference type="InterPro" id="IPR006641">
    <property type="entry name" value="YqgF/RNaseH-like_dom"/>
</dbReference>
<protein>
    <submittedName>
        <fullName evidence="3">S1 RNA-binding domain-containing protein 1-like</fullName>
    </submittedName>
</protein>
<dbReference type="InterPro" id="IPR041692">
    <property type="entry name" value="HHH_9"/>
</dbReference>
<dbReference type="InterPro" id="IPR023319">
    <property type="entry name" value="Tex-like_HTH_dom_sf"/>
</dbReference>
<keyword evidence="4" id="KW-1185">Reference proteome</keyword>
<proteinExistence type="predicted"/>
<dbReference type="SUPFAM" id="SSF53098">
    <property type="entry name" value="Ribonuclease H-like"/>
    <property type="match status" value="1"/>
</dbReference>
<feature type="compositionally biased region" description="Basic residues" evidence="1">
    <location>
        <begin position="65"/>
        <end position="80"/>
    </location>
</feature>
<accession>A0A671RYM9</accession>
<gene>
    <name evidence="3" type="primary">LOC107666540</name>
</gene>
<dbReference type="GO" id="GO:0006139">
    <property type="term" value="P:nucleobase-containing compound metabolic process"/>
    <property type="evidence" value="ECO:0007669"/>
    <property type="project" value="InterPro"/>
</dbReference>
<dbReference type="Gene3D" id="1.10.10.650">
    <property type="entry name" value="RuvA domain 2-like"/>
    <property type="match status" value="1"/>
</dbReference>
<name>A0A671RYM9_9TELE</name>
<reference evidence="3" key="2">
    <citation type="submission" date="2025-09" db="UniProtKB">
        <authorList>
            <consortium name="Ensembl"/>
        </authorList>
    </citation>
    <scope>IDENTIFICATION</scope>
</reference>
<feature type="compositionally biased region" description="Basic and acidic residues" evidence="1">
    <location>
        <begin position="41"/>
        <end position="50"/>
    </location>
</feature>
<dbReference type="InterPro" id="IPR037027">
    <property type="entry name" value="YqgF/RNaseH-like_dom_sf"/>
</dbReference>
<dbReference type="Pfam" id="PF22706">
    <property type="entry name" value="Tex_central_region"/>
    <property type="match status" value="1"/>
</dbReference>
<dbReference type="GO" id="GO:0003729">
    <property type="term" value="F:mRNA binding"/>
    <property type="evidence" value="ECO:0007669"/>
    <property type="project" value="TreeGrafter"/>
</dbReference>
<feature type="region of interest" description="Disordered" evidence="1">
    <location>
        <begin position="121"/>
        <end position="171"/>
    </location>
</feature>
<evidence type="ECO:0000256" key="1">
    <source>
        <dbReference type="SAM" id="MobiDB-lite"/>
    </source>
</evidence>
<dbReference type="Proteomes" id="UP000472260">
    <property type="component" value="Unassembled WGS sequence"/>
</dbReference>
<dbReference type="FunFam" id="1.10.10.650:FF:000001">
    <property type="entry name" value="S1 RNA-binding domain 1"/>
    <property type="match status" value="1"/>
</dbReference>
<dbReference type="Pfam" id="PF17674">
    <property type="entry name" value="HHH_9"/>
    <property type="match status" value="1"/>
</dbReference>
<evidence type="ECO:0000313" key="4">
    <source>
        <dbReference type="Proteomes" id="UP000472260"/>
    </source>
</evidence>
<dbReference type="FunFam" id="3.30.420.140:FF:000001">
    <property type="entry name" value="RNA-binding transcriptional accessory protein"/>
    <property type="match status" value="1"/>
</dbReference>
<dbReference type="InterPro" id="IPR023323">
    <property type="entry name" value="Tex-like_dom_sf"/>
</dbReference>
<dbReference type="SUPFAM" id="SSF47781">
    <property type="entry name" value="RuvA domain 2-like"/>
    <property type="match status" value="2"/>
</dbReference>
<feature type="region of interest" description="Disordered" evidence="1">
    <location>
        <begin position="1"/>
        <end position="97"/>
    </location>
</feature>
<dbReference type="AlphaFoldDB" id="A0A671RYM9"/>
<dbReference type="GO" id="GO:0003735">
    <property type="term" value="F:structural constituent of ribosome"/>
    <property type="evidence" value="ECO:0007669"/>
    <property type="project" value="TreeGrafter"/>
</dbReference>
<dbReference type="Gene3D" id="1.10.150.310">
    <property type="entry name" value="Tex RuvX-like domain-like"/>
    <property type="match status" value="1"/>
</dbReference>
<dbReference type="Ensembl" id="ENSSANT00000094038.1">
    <property type="protein sequence ID" value="ENSSANP00000088515.1"/>
    <property type="gene ID" value="ENSSANG00000043338.1"/>
</dbReference>
<dbReference type="Gene3D" id="3.30.420.140">
    <property type="entry name" value="YqgF/RNase H-like domain"/>
    <property type="match status" value="1"/>
</dbReference>
<dbReference type="InterPro" id="IPR012337">
    <property type="entry name" value="RNaseH-like_sf"/>
</dbReference>
<dbReference type="InterPro" id="IPR018974">
    <property type="entry name" value="Tex-like_N"/>
</dbReference>
<dbReference type="InterPro" id="IPR010994">
    <property type="entry name" value="RuvA_2-like"/>
</dbReference>
<dbReference type="SUPFAM" id="SSF158832">
    <property type="entry name" value="Tex N-terminal region-like"/>
    <property type="match status" value="1"/>
</dbReference>
<dbReference type="GO" id="GO:0006412">
    <property type="term" value="P:translation"/>
    <property type="evidence" value="ECO:0007669"/>
    <property type="project" value="TreeGrafter"/>
</dbReference>
<evidence type="ECO:0000313" key="3">
    <source>
        <dbReference type="Ensembl" id="ENSSANP00000088515.1"/>
    </source>
</evidence>
<sequence>MLDEIKLVSCYRTGQQKGDSEELEEWLPNSNEGKTKGRRQRGTDETGEKKKVTKRVAKPKEPKPKAVRKPRAARVPKVKKEKTNAKQQTEDAVLPKPELQQHVAVKEEASHNACRLSINLSSNNAGDMPDECPSSSQHFPKVKKEEPDDSFTFDEPAQKKQKTTNSAQGRPIKLKLSNSCVEDLQMNWDPIQVLAEKSGVEQWVCANIVQLFLEENTIPFMVRYRKELINHMDADAVRDVQLTLEELRSVAKKSRSVSQTLKKEGVLTSELEMALKNCTTANEIDHVYAPYKKGSKLSKARRAKELGLEPVALALLQEPQKLDLQSSIQPSTKGLSTLDEVATGVQEILADMIAKDKETLTYVQSLKPKDIAKFSLYIDFTCDVQRIQHHQTLAINRGENLKILTVKVNIPDRVKNDFCRWCVNVRWRPQGFAWPELMTILKNAVEDSYRRFILPFLSRGYRTKLTASAEKESIAMFVRNLRQRLLMCPVRGRVIMGVDPGFHHGCKIAILSPTSKRTRINVESTLNKSQNHCQTIVIGNGKACRETEAFFTDLIKQRFFKPLDVSYCITDEAGASIYSVSPEAVKEMPDMDPNLRSAVSIGRRVQDPLAELIKIDPKHIGIGTYQHDVSQSLLRAALDGVVQECVSFVGVDINICSETLMRHIAGLNAGRARSIMEWKEKNGPFLNREQLKLVKGLGPKSFQQCAGFIRINPETVRRYTSKSRHFYSYMLLHQATAEKKKVKGSGSTSNQFNPLDQTCIHPESYSIALRFLSQIGGSLDQMGSAALRQSIESSVKSRGLDVLAKSLDTTPETLQLIVDGLTQPPGFDIRQGKSIRCIQWGHNYGL</sequence>
<dbReference type="Gene3D" id="1.10.3500.10">
    <property type="entry name" value="Tex N-terminal region-like"/>
    <property type="match status" value="1"/>
</dbReference>
<organism evidence="3 4">
    <name type="scientific">Sinocyclocheilus anshuiensis</name>
    <dbReference type="NCBI Taxonomy" id="1608454"/>
    <lineage>
        <taxon>Eukaryota</taxon>
        <taxon>Metazoa</taxon>
        <taxon>Chordata</taxon>
        <taxon>Craniata</taxon>
        <taxon>Vertebrata</taxon>
        <taxon>Euteleostomi</taxon>
        <taxon>Actinopterygii</taxon>
        <taxon>Neopterygii</taxon>
        <taxon>Teleostei</taxon>
        <taxon>Ostariophysi</taxon>
        <taxon>Cypriniformes</taxon>
        <taxon>Cyprinidae</taxon>
        <taxon>Cyprininae</taxon>
        <taxon>Sinocyclocheilus</taxon>
    </lineage>
</organism>
<dbReference type="Pfam" id="PF12836">
    <property type="entry name" value="HHH_3"/>
    <property type="match status" value="1"/>
</dbReference>